<evidence type="ECO:0000313" key="1">
    <source>
        <dbReference type="EMBL" id="JAH42855.1"/>
    </source>
</evidence>
<name>A0A0E9SQC1_ANGAN</name>
<dbReference type="EMBL" id="GBXM01065722">
    <property type="protein sequence ID" value="JAH42855.1"/>
    <property type="molecule type" value="Transcribed_RNA"/>
</dbReference>
<reference evidence="1" key="2">
    <citation type="journal article" date="2015" name="Fish Shellfish Immunol.">
        <title>Early steps in the European eel (Anguilla anguilla)-Vibrio vulnificus interaction in the gills: Role of the RtxA13 toxin.</title>
        <authorList>
            <person name="Callol A."/>
            <person name="Pajuelo D."/>
            <person name="Ebbesson L."/>
            <person name="Teles M."/>
            <person name="MacKenzie S."/>
            <person name="Amaro C."/>
        </authorList>
    </citation>
    <scope>NUCLEOTIDE SEQUENCE</scope>
</reference>
<accession>A0A0E9SQC1</accession>
<dbReference type="AlphaFoldDB" id="A0A0E9SQC1"/>
<sequence>MQSAKGVIRIPILLIGSVNAHHF</sequence>
<protein>
    <submittedName>
        <fullName evidence="1">Uncharacterized protein</fullName>
    </submittedName>
</protein>
<proteinExistence type="predicted"/>
<organism evidence="1">
    <name type="scientific">Anguilla anguilla</name>
    <name type="common">European freshwater eel</name>
    <name type="synonym">Muraena anguilla</name>
    <dbReference type="NCBI Taxonomy" id="7936"/>
    <lineage>
        <taxon>Eukaryota</taxon>
        <taxon>Metazoa</taxon>
        <taxon>Chordata</taxon>
        <taxon>Craniata</taxon>
        <taxon>Vertebrata</taxon>
        <taxon>Euteleostomi</taxon>
        <taxon>Actinopterygii</taxon>
        <taxon>Neopterygii</taxon>
        <taxon>Teleostei</taxon>
        <taxon>Anguilliformes</taxon>
        <taxon>Anguillidae</taxon>
        <taxon>Anguilla</taxon>
    </lineage>
</organism>
<reference evidence="1" key="1">
    <citation type="submission" date="2014-11" db="EMBL/GenBank/DDBJ databases">
        <authorList>
            <person name="Amaro Gonzalez C."/>
        </authorList>
    </citation>
    <scope>NUCLEOTIDE SEQUENCE</scope>
</reference>